<keyword evidence="4" id="KW-1185">Reference proteome</keyword>
<evidence type="ECO:0000256" key="1">
    <source>
        <dbReference type="RuleBase" id="RU410713"/>
    </source>
</evidence>
<dbReference type="GO" id="GO:0000151">
    <property type="term" value="C:ubiquitin ligase complex"/>
    <property type="evidence" value="ECO:0007669"/>
    <property type="project" value="TreeGrafter"/>
</dbReference>
<dbReference type="Proteomes" id="UP000655225">
    <property type="component" value="Unassembled WGS sequence"/>
</dbReference>
<organism evidence="3 4">
    <name type="scientific">Tetracentron sinense</name>
    <name type="common">Spur-leaf</name>
    <dbReference type="NCBI Taxonomy" id="13715"/>
    <lineage>
        <taxon>Eukaryota</taxon>
        <taxon>Viridiplantae</taxon>
        <taxon>Streptophyta</taxon>
        <taxon>Embryophyta</taxon>
        <taxon>Tracheophyta</taxon>
        <taxon>Spermatophyta</taxon>
        <taxon>Magnoliopsida</taxon>
        <taxon>Trochodendrales</taxon>
        <taxon>Trochodendraceae</taxon>
        <taxon>Tetracentron</taxon>
    </lineage>
</organism>
<dbReference type="InterPro" id="IPR005176">
    <property type="entry name" value="PONY_dom"/>
</dbReference>
<protein>
    <recommendedName>
        <fullName evidence="1">Defective in cullin neddylation protein</fullName>
    </recommendedName>
</protein>
<dbReference type="PROSITE" id="PS51229">
    <property type="entry name" value="DCUN1"/>
    <property type="match status" value="1"/>
</dbReference>
<reference evidence="3 4" key="1">
    <citation type="submission" date="2020-04" db="EMBL/GenBank/DDBJ databases">
        <title>Plant Genome Project.</title>
        <authorList>
            <person name="Zhang R.-G."/>
        </authorList>
    </citation>
    <scope>NUCLEOTIDE SEQUENCE [LARGE SCALE GENOMIC DNA]</scope>
    <source>
        <strain evidence="3">YNK0</strain>
        <tissue evidence="3">Leaf</tissue>
    </source>
</reference>
<dbReference type="GO" id="GO:0045116">
    <property type="term" value="P:protein neddylation"/>
    <property type="evidence" value="ECO:0007669"/>
    <property type="project" value="TreeGrafter"/>
</dbReference>
<accession>A0A834YAN9</accession>
<name>A0A834YAN9_TETSI</name>
<evidence type="ECO:0000259" key="2">
    <source>
        <dbReference type="PROSITE" id="PS51229"/>
    </source>
</evidence>
<dbReference type="InterPro" id="IPR014764">
    <property type="entry name" value="DCN-prot"/>
</dbReference>
<proteinExistence type="predicted"/>
<sequence>MQVRHGFPHRTATGCGGLCSWFTGSPEGVKALCSDVKVDHTDVRILMLAWKMGAGRQGYFTLDEWRRGLIALQADTITKLQKRFQVIENVVC</sequence>
<comment type="function">
    <text evidence="1">Neddylation of cullins play an essential role in the regulation of SCF-type complexes activity.</text>
</comment>
<evidence type="ECO:0000313" key="4">
    <source>
        <dbReference type="Proteomes" id="UP000655225"/>
    </source>
</evidence>
<dbReference type="GO" id="GO:0097602">
    <property type="term" value="F:cullin family protein binding"/>
    <property type="evidence" value="ECO:0007669"/>
    <property type="project" value="TreeGrafter"/>
</dbReference>
<dbReference type="OrthoDB" id="1728976at2759"/>
<dbReference type="EMBL" id="JABCRI010000519">
    <property type="protein sequence ID" value="KAF8369769.1"/>
    <property type="molecule type" value="Genomic_DNA"/>
</dbReference>
<dbReference type="GO" id="GO:0032182">
    <property type="term" value="F:ubiquitin-like protein binding"/>
    <property type="evidence" value="ECO:0007669"/>
    <property type="project" value="TreeGrafter"/>
</dbReference>
<dbReference type="PANTHER" id="PTHR12281">
    <property type="entry name" value="RP42 RELATED"/>
    <property type="match status" value="1"/>
</dbReference>
<evidence type="ECO:0000313" key="3">
    <source>
        <dbReference type="EMBL" id="KAF8369769.1"/>
    </source>
</evidence>
<dbReference type="Gene3D" id="1.10.238.10">
    <property type="entry name" value="EF-hand"/>
    <property type="match status" value="1"/>
</dbReference>
<dbReference type="PANTHER" id="PTHR12281:SF12">
    <property type="entry name" value="DEFECTIVE IN CULLIN NEDDYLATION PROTEIN"/>
    <property type="match status" value="1"/>
</dbReference>
<feature type="domain" description="DCUN1" evidence="2">
    <location>
        <begin position="1"/>
        <end position="92"/>
    </location>
</feature>
<gene>
    <name evidence="3" type="ORF">HHK36_032209</name>
</gene>
<dbReference type="AlphaFoldDB" id="A0A834YAN9"/>
<comment type="caution">
    <text evidence="3">The sequence shown here is derived from an EMBL/GenBank/DDBJ whole genome shotgun (WGS) entry which is preliminary data.</text>
</comment>
<dbReference type="GO" id="GO:0031624">
    <property type="term" value="F:ubiquitin conjugating enzyme binding"/>
    <property type="evidence" value="ECO:0007669"/>
    <property type="project" value="TreeGrafter"/>
</dbReference>